<dbReference type="InterPro" id="IPR036736">
    <property type="entry name" value="ACP-like_sf"/>
</dbReference>
<dbReference type="RefSeq" id="WP_153652238.1">
    <property type="nucleotide sequence ID" value="NZ_CP045737.1"/>
</dbReference>
<dbReference type="PROSITE" id="PS50075">
    <property type="entry name" value="CARRIER"/>
    <property type="match status" value="1"/>
</dbReference>
<dbReference type="EMBL" id="CP045737">
    <property type="protein sequence ID" value="QGG40969.1"/>
    <property type="molecule type" value="Genomic_DNA"/>
</dbReference>
<feature type="region of interest" description="Disordered" evidence="1">
    <location>
        <begin position="77"/>
        <end position="106"/>
    </location>
</feature>
<dbReference type="SUPFAM" id="SSF47336">
    <property type="entry name" value="ACP-like"/>
    <property type="match status" value="1"/>
</dbReference>
<keyword evidence="4" id="KW-1185">Reference proteome</keyword>
<accession>A0A5Q2MGU3</accession>
<proteinExistence type="predicted"/>
<evidence type="ECO:0000256" key="1">
    <source>
        <dbReference type="SAM" id="MobiDB-lite"/>
    </source>
</evidence>
<feature type="domain" description="Carrier" evidence="2">
    <location>
        <begin position="2"/>
        <end position="79"/>
    </location>
</feature>
<dbReference type="KEGG" id="aef:GEV26_06125"/>
<sequence length="106" mass="11164">MPSSSAVQDQLTDILVGAVGCHARDVRPGAVLADLGTDSLTLVEVGEELGRRFDVHLSDDTIDSMVTVQDAIDAVVRHDGSQPPADAPRVPSSVATTPPRATRYET</sequence>
<evidence type="ECO:0000313" key="3">
    <source>
        <dbReference type="EMBL" id="QGG40969.1"/>
    </source>
</evidence>
<dbReference type="AlphaFoldDB" id="A0A5Q2MGU3"/>
<dbReference type="InterPro" id="IPR009081">
    <property type="entry name" value="PP-bd_ACP"/>
</dbReference>
<reference evidence="3 4" key="1">
    <citation type="submission" date="2019-11" db="EMBL/GenBank/DDBJ databases">
        <authorList>
            <person name="Li J."/>
        </authorList>
    </citation>
    <scope>NUCLEOTIDE SEQUENCE [LARGE SCALE GENOMIC DNA]</scope>
    <source>
        <strain evidence="3 4">MF47</strain>
    </source>
</reference>
<gene>
    <name evidence="3" type="ORF">GEV26_06125</name>
</gene>
<dbReference type="Proteomes" id="UP000392064">
    <property type="component" value="Chromosome"/>
</dbReference>
<name>A0A5Q2MGU3_9ACTN</name>
<evidence type="ECO:0000313" key="4">
    <source>
        <dbReference type="Proteomes" id="UP000392064"/>
    </source>
</evidence>
<protein>
    <submittedName>
        <fullName evidence="3">Acyl carrier protein</fullName>
    </submittedName>
</protein>
<evidence type="ECO:0000259" key="2">
    <source>
        <dbReference type="PROSITE" id="PS50075"/>
    </source>
</evidence>
<dbReference type="Pfam" id="PF00550">
    <property type="entry name" value="PP-binding"/>
    <property type="match status" value="1"/>
</dbReference>
<dbReference type="Gene3D" id="1.10.1200.10">
    <property type="entry name" value="ACP-like"/>
    <property type="match status" value="1"/>
</dbReference>
<organism evidence="3 4">
    <name type="scientific">Aeromicrobium yanjiei</name>
    <dbReference type="NCBI Taxonomy" id="2662028"/>
    <lineage>
        <taxon>Bacteria</taxon>
        <taxon>Bacillati</taxon>
        <taxon>Actinomycetota</taxon>
        <taxon>Actinomycetes</taxon>
        <taxon>Propionibacteriales</taxon>
        <taxon>Nocardioidaceae</taxon>
        <taxon>Aeromicrobium</taxon>
    </lineage>
</organism>